<dbReference type="SUPFAM" id="SSF46785">
    <property type="entry name" value="Winged helix' DNA-binding domain"/>
    <property type="match status" value="1"/>
</dbReference>
<name>A0A1Y6FNK0_9SPHN</name>
<keyword evidence="4" id="KW-1185">Reference proteome</keyword>
<dbReference type="GO" id="GO:0003700">
    <property type="term" value="F:DNA-binding transcription factor activity"/>
    <property type="evidence" value="ECO:0007669"/>
    <property type="project" value="InterPro"/>
</dbReference>
<protein>
    <submittedName>
        <fullName evidence="3">DNA-binding transcriptional regulator, MarR family</fullName>
    </submittedName>
</protein>
<dbReference type="AlphaFoldDB" id="A0A1Y6FNK0"/>
<organism evidence="3 4">
    <name type="scientific">Sphingopyxis terrae subsp. ummariensis</name>
    <dbReference type="NCBI Taxonomy" id="429001"/>
    <lineage>
        <taxon>Bacteria</taxon>
        <taxon>Pseudomonadati</taxon>
        <taxon>Pseudomonadota</taxon>
        <taxon>Alphaproteobacteria</taxon>
        <taxon>Sphingomonadales</taxon>
        <taxon>Sphingomonadaceae</taxon>
        <taxon>Sphingopyxis</taxon>
    </lineage>
</organism>
<sequence>MKAERPAAAVSSDQPSIETALPKMRRSPDAHADDSSDMMLLVAARAEQEYANRRRRERALPGDLLGEPAWDMLLDLYVQKARARPVSVHSLCIAAMVPPTTALRWIDKLLACGLVERRRCERDLRVVHIELTGRGMTAIEAHFAATQAS</sequence>
<dbReference type="RefSeq" id="WP_086457028.1">
    <property type="nucleotide sequence ID" value="NZ_JBHUNO010000001.1"/>
</dbReference>
<gene>
    <name evidence="3" type="ORF">SAMN06295984_2004</name>
</gene>
<dbReference type="SMART" id="SM00347">
    <property type="entry name" value="HTH_MARR"/>
    <property type="match status" value="1"/>
</dbReference>
<dbReference type="Proteomes" id="UP000194469">
    <property type="component" value="Unassembled WGS sequence"/>
</dbReference>
<evidence type="ECO:0000313" key="3">
    <source>
        <dbReference type="EMBL" id="SMQ76564.1"/>
    </source>
</evidence>
<evidence type="ECO:0000259" key="2">
    <source>
        <dbReference type="SMART" id="SM00347"/>
    </source>
</evidence>
<dbReference type="EMBL" id="FXWL01000002">
    <property type="protein sequence ID" value="SMQ76564.1"/>
    <property type="molecule type" value="Genomic_DNA"/>
</dbReference>
<reference evidence="4" key="1">
    <citation type="submission" date="2017-04" db="EMBL/GenBank/DDBJ databases">
        <authorList>
            <person name="Varghese N."/>
            <person name="Submissions S."/>
        </authorList>
    </citation>
    <scope>NUCLEOTIDE SEQUENCE [LARGE SCALE GENOMIC DNA]</scope>
    <source>
        <strain evidence="4">UI2</strain>
    </source>
</reference>
<dbReference type="InterPro" id="IPR036390">
    <property type="entry name" value="WH_DNA-bd_sf"/>
</dbReference>
<evidence type="ECO:0000256" key="1">
    <source>
        <dbReference type="SAM" id="MobiDB-lite"/>
    </source>
</evidence>
<dbReference type="GO" id="GO:0003677">
    <property type="term" value="F:DNA binding"/>
    <property type="evidence" value="ECO:0007669"/>
    <property type="project" value="UniProtKB-KW"/>
</dbReference>
<dbReference type="InterPro" id="IPR036388">
    <property type="entry name" value="WH-like_DNA-bd_sf"/>
</dbReference>
<feature type="region of interest" description="Disordered" evidence="1">
    <location>
        <begin position="1"/>
        <end position="35"/>
    </location>
</feature>
<keyword evidence="3" id="KW-0238">DNA-binding</keyword>
<feature type="domain" description="HTH marR-type" evidence="2">
    <location>
        <begin position="58"/>
        <end position="149"/>
    </location>
</feature>
<dbReference type="Gene3D" id="1.10.10.10">
    <property type="entry name" value="Winged helix-like DNA-binding domain superfamily/Winged helix DNA-binding domain"/>
    <property type="match status" value="1"/>
</dbReference>
<evidence type="ECO:0000313" key="4">
    <source>
        <dbReference type="Proteomes" id="UP000194469"/>
    </source>
</evidence>
<proteinExistence type="predicted"/>
<dbReference type="InterPro" id="IPR000835">
    <property type="entry name" value="HTH_MarR-typ"/>
</dbReference>
<accession>A0A1Y6FNK0</accession>